<dbReference type="Proteomes" id="UP001212841">
    <property type="component" value="Unassembled WGS sequence"/>
</dbReference>
<evidence type="ECO:0000313" key="5">
    <source>
        <dbReference type="EMBL" id="KAJ3055012.1"/>
    </source>
</evidence>
<accession>A0AAD5SI93</accession>
<reference evidence="5" key="1">
    <citation type="submission" date="2020-05" db="EMBL/GenBank/DDBJ databases">
        <title>Phylogenomic resolution of chytrid fungi.</title>
        <authorList>
            <person name="Stajich J.E."/>
            <person name="Amses K."/>
            <person name="Simmons R."/>
            <person name="Seto K."/>
            <person name="Myers J."/>
            <person name="Bonds A."/>
            <person name="Quandt C.A."/>
            <person name="Barry K."/>
            <person name="Liu P."/>
            <person name="Grigoriev I."/>
            <person name="Longcore J.E."/>
            <person name="James T.Y."/>
        </authorList>
    </citation>
    <scope>NUCLEOTIDE SEQUENCE</scope>
    <source>
        <strain evidence="5">JEL0318</strain>
    </source>
</reference>
<dbReference type="SUPFAM" id="SSF54821">
    <property type="entry name" value="Ribosomal protein S3 C-terminal domain"/>
    <property type="match status" value="1"/>
</dbReference>
<evidence type="ECO:0000256" key="3">
    <source>
        <dbReference type="ARBA" id="ARBA00023274"/>
    </source>
</evidence>
<keyword evidence="3" id="KW-0687">Ribonucleoprotein</keyword>
<comment type="similarity">
    <text evidence="1">Belongs to the universal ribosomal protein uS3 family.</text>
</comment>
<dbReference type="AlphaFoldDB" id="A0AAD5SI93"/>
<dbReference type="GO" id="GO:1990904">
    <property type="term" value="C:ribonucleoprotein complex"/>
    <property type="evidence" value="ECO:0007669"/>
    <property type="project" value="UniProtKB-KW"/>
</dbReference>
<dbReference type="Gene3D" id="3.30.1140.32">
    <property type="entry name" value="Ribosomal protein S3, C-terminal domain"/>
    <property type="match status" value="1"/>
</dbReference>
<evidence type="ECO:0008006" key="7">
    <source>
        <dbReference type="Google" id="ProtNLM"/>
    </source>
</evidence>
<organism evidence="5 6">
    <name type="scientific">Rhizophlyctis rosea</name>
    <dbReference type="NCBI Taxonomy" id="64517"/>
    <lineage>
        <taxon>Eukaryota</taxon>
        <taxon>Fungi</taxon>
        <taxon>Fungi incertae sedis</taxon>
        <taxon>Chytridiomycota</taxon>
        <taxon>Chytridiomycota incertae sedis</taxon>
        <taxon>Chytridiomycetes</taxon>
        <taxon>Rhizophlyctidales</taxon>
        <taxon>Rhizophlyctidaceae</taxon>
        <taxon>Rhizophlyctis</taxon>
    </lineage>
</organism>
<evidence type="ECO:0000256" key="2">
    <source>
        <dbReference type="ARBA" id="ARBA00022980"/>
    </source>
</evidence>
<comment type="caution">
    <text evidence="5">The sequence shown here is derived from an EMBL/GenBank/DDBJ whole genome shotgun (WGS) entry which is preliminary data.</text>
</comment>
<protein>
    <recommendedName>
        <fullName evidence="7">Ribosomal protein S3</fullName>
    </recommendedName>
</protein>
<dbReference type="EMBL" id="JADGJD010000100">
    <property type="protein sequence ID" value="KAJ3055012.1"/>
    <property type="molecule type" value="Genomic_DNA"/>
</dbReference>
<feature type="region of interest" description="Disordered" evidence="4">
    <location>
        <begin position="38"/>
        <end position="89"/>
    </location>
</feature>
<keyword evidence="6" id="KW-1185">Reference proteome</keyword>
<keyword evidence="2" id="KW-0689">Ribosomal protein</keyword>
<dbReference type="GO" id="GO:0005840">
    <property type="term" value="C:ribosome"/>
    <property type="evidence" value="ECO:0007669"/>
    <property type="project" value="UniProtKB-KW"/>
</dbReference>
<proteinExistence type="inferred from homology"/>
<name>A0AAD5SI93_9FUNG</name>
<sequence>MSAIYQNFVKELAKVTAQAPKGKHPKLYNYHHFLKSPYPDVSETPENSPSHLLSKPRIQTERYHKYNPVTPANTKPTEPSDEQSPDQPQYVTDIPLPFNLLRHIHRPYRTFDSGSPVGKILGFRLEVKGRRGSRSMRQTYSYGKLGVGDIAGTELDFARSVFVNKKGASGVKVWVAYGR</sequence>
<evidence type="ECO:0000256" key="1">
    <source>
        <dbReference type="ARBA" id="ARBA00010761"/>
    </source>
</evidence>
<evidence type="ECO:0000313" key="6">
    <source>
        <dbReference type="Proteomes" id="UP001212841"/>
    </source>
</evidence>
<dbReference type="InterPro" id="IPR036419">
    <property type="entry name" value="Ribosomal_S3_C_sf"/>
</dbReference>
<gene>
    <name evidence="5" type="ORF">HK097_000091</name>
</gene>
<evidence type="ECO:0000256" key="4">
    <source>
        <dbReference type="SAM" id="MobiDB-lite"/>
    </source>
</evidence>